<proteinExistence type="predicted"/>
<dbReference type="InterPro" id="IPR018357">
    <property type="entry name" value="Hexapep_transf_CS"/>
</dbReference>
<dbReference type="SUPFAM" id="SSF51161">
    <property type="entry name" value="Trimeric LpxA-like enzymes"/>
    <property type="match status" value="1"/>
</dbReference>
<dbReference type="RefSeq" id="WP_005383694.1">
    <property type="nucleotide sequence ID" value="NZ_KB291588.1"/>
</dbReference>
<dbReference type="InterPro" id="IPR050179">
    <property type="entry name" value="Trans_hexapeptide_repeat"/>
</dbReference>
<accession>A0ABN0IJM1</accession>
<evidence type="ECO:0000313" key="3">
    <source>
        <dbReference type="EMBL" id="EKY18777.1"/>
    </source>
</evidence>
<dbReference type="Pfam" id="PF00132">
    <property type="entry name" value="Hexapep"/>
    <property type="match status" value="1"/>
</dbReference>
<dbReference type="Gene3D" id="2.160.10.10">
    <property type="entry name" value="Hexapeptide repeat proteins"/>
    <property type="match status" value="1"/>
</dbReference>
<dbReference type="PANTHER" id="PTHR43300">
    <property type="entry name" value="ACETYLTRANSFERASE"/>
    <property type="match status" value="1"/>
</dbReference>
<name>A0ABN0IJM1_9FIRM</name>
<organism evidence="3 4">
    <name type="scientific">Veillonella atypica KON</name>
    <dbReference type="NCBI Taxonomy" id="1128111"/>
    <lineage>
        <taxon>Bacteria</taxon>
        <taxon>Bacillati</taxon>
        <taxon>Bacillota</taxon>
        <taxon>Negativicutes</taxon>
        <taxon>Veillonellales</taxon>
        <taxon>Veillonellaceae</taxon>
        <taxon>Veillonella</taxon>
    </lineage>
</organism>
<keyword evidence="1" id="KW-0808">Transferase</keyword>
<comment type="caution">
    <text evidence="3">The sequence shown here is derived from an EMBL/GenBank/DDBJ whole genome shotgun (WGS) entry which is preliminary data.</text>
</comment>
<dbReference type="PROSITE" id="PS00101">
    <property type="entry name" value="HEXAPEP_TRANSFERASES"/>
    <property type="match status" value="1"/>
</dbReference>
<dbReference type="InterPro" id="IPR001451">
    <property type="entry name" value="Hexapep"/>
</dbReference>
<dbReference type="InterPro" id="IPR011004">
    <property type="entry name" value="Trimer_LpxA-like_sf"/>
</dbReference>
<gene>
    <name evidence="3" type="ORF">HMPREF0870_01339</name>
</gene>
<protein>
    <submittedName>
        <fullName evidence="3">Chloramphenicol O-acetyltransferase domain protein</fullName>
    </submittedName>
</protein>
<dbReference type="Proteomes" id="UP000010412">
    <property type="component" value="Unassembled WGS sequence"/>
</dbReference>
<reference evidence="3 4" key="1">
    <citation type="submission" date="2012-05" db="EMBL/GenBank/DDBJ databases">
        <authorList>
            <person name="Weinstock G."/>
            <person name="Sodergren E."/>
            <person name="Lobos E.A."/>
            <person name="Fulton L."/>
            <person name="Fulton R."/>
            <person name="Courtney L."/>
            <person name="Fronick C."/>
            <person name="O'Laughlin M."/>
            <person name="Godfrey J."/>
            <person name="Wilson R.M."/>
            <person name="Miner T."/>
            <person name="Farmer C."/>
            <person name="Delehaunty K."/>
            <person name="Cordes M."/>
            <person name="Minx P."/>
            <person name="Tomlinson C."/>
            <person name="Chen J."/>
            <person name="Wollam A."/>
            <person name="Pepin K.H."/>
            <person name="Bhonagiri V."/>
            <person name="Zhang X."/>
            <person name="Suruliraj S."/>
            <person name="Warren W."/>
            <person name="Mitreva M."/>
            <person name="Mardis E.R."/>
            <person name="Wilson R.K."/>
        </authorList>
    </citation>
    <scope>NUCLEOTIDE SEQUENCE [LARGE SCALE GENOMIC DNA]</scope>
    <source>
        <strain evidence="3 4">KON</strain>
    </source>
</reference>
<evidence type="ECO:0000313" key="4">
    <source>
        <dbReference type="Proteomes" id="UP000010412"/>
    </source>
</evidence>
<evidence type="ECO:0000256" key="1">
    <source>
        <dbReference type="ARBA" id="ARBA00022679"/>
    </source>
</evidence>
<keyword evidence="2" id="KW-0677">Repeat</keyword>
<sequence>MELKDKYEITEFERILLDVTRKLRGTTNPPEWVYKYSRKKYGWKDNLARYYYDKFLNFPVGKYTYGYRSLKTEEIHSVGSFCSIGIDQRLVGNGHPINYVSTWNTLLDKKINPANTLKSIRIGSDVWIGAYSIIRSNLTIGDGAVIGAGSIITKDVEPYTVVVGSNRVLRQRFSDNIVESLLKMKWWEWNDDKILNSMQYWSNVEDFIARYKV</sequence>
<keyword evidence="4" id="KW-1185">Reference proteome</keyword>
<evidence type="ECO:0000256" key="2">
    <source>
        <dbReference type="ARBA" id="ARBA00022737"/>
    </source>
</evidence>
<dbReference type="EMBL" id="AMEX01000029">
    <property type="protein sequence ID" value="EKY18777.1"/>
    <property type="molecule type" value="Genomic_DNA"/>
</dbReference>
<dbReference type="PANTHER" id="PTHR43300:SF11">
    <property type="entry name" value="ACETYLTRANSFERASE RV3034C-RELATED"/>
    <property type="match status" value="1"/>
</dbReference>
<dbReference type="CDD" id="cd03349">
    <property type="entry name" value="LbH_XAT"/>
    <property type="match status" value="1"/>
</dbReference>